<dbReference type="CDD" id="cd06127">
    <property type="entry name" value="DEDDh"/>
    <property type="match status" value="1"/>
</dbReference>
<dbReference type="SUPFAM" id="SSF53098">
    <property type="entry name" value="Ribonuclease H-like"/>
    <property type="match status" value="1"/>
</dbReference>
<dbReference type="AlphaFoldDB" id="A0A3L8D4B2"/>
<dbReference type="Pfam" id="PF22123">
    <property type="entry name" value="Exu_RNase_H_like"/>
    <property type="match status" value="1"/>
</dbReference>
<protein>
    <recommendedName>
        <fullName evidence="4">Exuperantia RNAse H-like domain-containing protein</fullName>
    </recommendedName>
</protein>
<sequence length="289" mass="32551">MYADNVSKYSVPASSNSNESLNSIISHQLPKNKSYSTSNSADFRVASAILLKNEGNAYLVNVKNRLGLSVSNNTEVHCKKVDKLRCYRSVKSKTIKAKRRRLELAVSRENLRKALESKEGITYQGNISFEINNSSKINSKTAVIPIVESTPLSINNCKIICFDLETSSRRKSADILQIAAKVNEHIFSVYIEPTQPIEKEATEVNGLENIYGKLYLRGNKLTTMTMHDALQAFYKFLTKFSTGCLLTAHNASFDVSYLIREIKKYSLINEFQGIIYGFCDTLKLFKKIS</sequence>
<dbReference type="OrthoDB" id="7692185at2759"/>
<dbReference type="PANTHER" id="PTHR30231:SF4">
    <property type="entry name" value="PROTEIN NEN2"/>
    <property type="match status" value="1"/>
</dbReference>
<dbReference type="PANTHER" id="PTHR30231">
    <property type="entry name" value="DNA POLYMERASE III SUBUNIT EPSILON"/>
    <property type="match status" value="1"/>
</dbReference>
<evidence type="ECO:0000256" key="1">
    <source>
        <dbReference type="ARBA" id="ARBA00022722"/>
    </source>
</evidence>
<organism evidence="5 6">
    <name type="scientific">Ooceraea biroi</name>
    <name type="common">Clonal raider ant</name>
    <name type="synonym">Cerapachys biroi</name>
    <dbReference type="NCBI Taxonomy" id="2015173"/>
    <lineage>
        <taxon>Eukaryota</taxon>
        <taxon>Metazoa</taxon>
        <taxon>Ecdysozoa</taxon>
        <taxon>Arthropoda</taxon>
        <taxon>Hexapoda</taxon>
        <taxon>Insecta</taxon>
        <taxon>Pterygota</taxon>
        <taxon>Neoptera</taxon>
        <taxon>Endopterygota</taxon>
        <taxon>Hymenoptera</taxon>
        <taxon>Apocrita</taxon>
        <taxon>Aculeata</taxon>
        <taxon>Formicoidea</taxon>
        <taxon>Formicidae</taxon>
        <taxon>Dorylinae</taxon>
        <taxon>Ooceraea</taxon>
    </lineage>
</organism>
<dbReference type="GO" id="GO:0008408">
    <property type="term" value="F:3'-5' exonuclease activity"/>
    <property type="evidence" value="ECO:0007669"/>
    <property type="project" value="TreeGrafter"/>
</dbReference>
<feature type="domain" description="Exuperantia RNAse H-like" evidence="4">
    <location>
        <begin position="159"/>
        <end position="285"/>
    </location>
</feature>
<proteinExistence type="predicted"/>
<dbReference type="Gene3D" id="3.30.420.10">
    <property type="entry name" value="Ribonuclease H-like superfamily/Ribonuclease H"/>
    <property type="match status" value="1"/>
</dbReference>
<reference evidence="5 6" key="1">
    <citation type="journal article" date="2018" name="Genome Res.">
        <title>The genomic architecture and molecular evolution of ant odorant receptors.</title>
        <authorList>
            <person name="McKenzie S.K."/>
            <person name="Kronauer D.J.C."/>
        </authorList>
    </citation>
    <scope>NUCLEOTIDE SEQUENCE [LARGE SCALE GENOMIC DNA]</scope>
    <source>
        <strain evidence="5">Clonal line C1</strain>
    </source>
</reference>
<gene>
    <name evidence="5" type="ORF">DMN91_012336</name>
</gene>
<evidence type="ECO:0000256" key="2">
    <source>
        <dbReference type="ARBA" id="ARBA00022801"/>
    </source>
</evidence>
<evidence type="ECO:0000259" key="4">
    <source>
        <dbReference type="Pfam" id="PF22123"/>
    </source>
</evidence>
<evidence type="ECO:0000313" key="5">
    <source>
        <dbReference type="EMBL" id="RLU15342.1"/>
    </source>
</evidence>
<evidence type="ECO:0000313" key="6">
    <source>
        <dbReference type="Proteomes" id="UP000279307"/>
    </source>
</evidence>
<dbReference type="InterPro" id="IPR012337">
    <property type="entry name" value="RNaseH-like_sf"/>
</dbReference>
<dbReference type="EMBL" id="QOIP01000013">
    <property type="protein sequence ID" value="RLU15342.1"/>
    <property type="molecule type" value="Genomic_DNA"/>
</dbReference>
<dbReference type="InterPro" id="IPR054362">
    <property type="entry name" value="Exu_RNase_H-like"/>
</dbReference>
<evidence type="ECO:0000256" key="3">
    <source>
        <dbReference type="ARBA" id="ARBA00022839"/>
    </source>
</evidence>
<comment type="caution">
    <text evidence="5">The sequence shown here is derived from an EMBL/GenBank/DDBJ whole genome shotgun (WGS) entry which is preliminary data.</text>
</comment>
<accession>A0A3L8D4B2</accession>
<keyword evidence="3" id="KW-0269">Exonuclease</keyword>
<keyword evidence="1" id="KW-0540">Nuclease</keyword>
<name>A0A3L8D4B2_OOCBI</name>
<dbReference type="InterPro" id="IPR036397">
    <property type="entry name" value="RNaseH_sf"/>
</dbReference>
<dbReference type="GO" id="GO:0003676">
    <property type="term" value="F:nucleic acid binding"/>
    <property type="evidence" value="ECO:0007669"/>
    <property type="project" value="InterPro"/>
</dbReference>
<keyword evidence="2" id="KW-0378">Hydrolase</keyword>
<dbReference type="Proteomes" id="UP000279307">
    <property type="component" value="Chromosome 13"/>
</dbReference>